<organism evidence="12 13">
    <name type="scientific">Diatrype stigma</name>
    <dbReference type="NCBI Taxonomy" id="117547"/>
    <lineage>
        <taxon>Eukaryota</taxon>
        <taxon>Fungi</taxon>
        <taxon>Dikarya</taxon>
        <taxon>Ascomycota</taxon>
        <taxon>Pezizomycotina</taxon>
        <taxon>Sordariomycetes</taxon>
        <taxon>Xylariomycetidae</taxon>
        <taxon>Xylariales</taxon>
        <taxon>Diatrypaceae</taxon>
        <taxon>Diatrype</taxon>
    </lineage>
</organism>
<dbReference type="EMBL" id="JAKJXP020000109">
    <property type="protein sequence ID" value="KAK7745252.1"/>
    <property type="molecule type" value="Genomic_DNA"/>
</dbReference>
<dbReference type="SUPFAM" id="SSF54373">
    <property type="entry name" value="FAD-linked reductases, C-terminal domain"/>
    <property type="match status" value="1"/>
</dbReference>
<accession>A0AAN9UCG2</accession>
<feature type="region of interest" description="Disordered" evidence="9">
    <location>
        <begin position="493"/>
        <end position="512"/>
    </location>
</feature>
<dbReference type="SUPFAM" id="SSF51905">
    <property type="entry name" value="FAD/NAD(P)-binding domain"/>
    <property type="match status" value="1"/>
</dbReference>
<dbReference type="Proteomes" id="UP001320420">
    <property type="component" value="Unassembled WGS sequence"/>
</dbReference>
<evidence type="ECO:0000256" key="7">
    <source>
        <dbReference type="PIRSR" id="PIRSR000137-2"/>
    </source>
</evidence>
<keyword evidence="3 8" id="KW-0285">Flavoprotein</keyword>
<evidence type="ECO:0000256" key="5">
    <source>
        <dbReference type="ARBA" id="ARBA00023002"/>
    </source>
</evidence>
<dbReference type="PANTHER" id="PTHR11552">
    <property type="entry name" value="GLUCOSE-METHANOL-CHOLINE GMC OXIDOREDUCTASE"/>
    <property type="match status" value="1"/>
</dbReference>
<feature type="active site" description="Proton donor" evidence="6">
    <location>
        <position position="528"/>
    </location>
</feature>
<dbReference type="GO" id="GO:0016614">
    <property type="term" value="F:oxidoreductase activity, acting on CH-OH group of donors"/>
    <property type="evidence" value="ECO:0007669"/>
    <property type="project" value="InterPro"/>
</dbReference>
<evidence type="ECO:0000256" key="6">
    <source>
        <dbReference type="PIRSR" id="PIRSR000137-1"/>
    </source>
</evidence>
<dbReference type="InterPro" id="IPR012132">
    <property type="entry name" value="GMC_OxRdtase"/>
</dbReference>
<dbReference type="Pfam" id="PF05199">
    <property type="entry name" value="GMC_oxred_C"/>
    <property type="match status" value="1"/>
</dbReference>
<protein>
    <recommendedName>
        <fullName evidence="10 11">Glucose-methanol-choline oxidoreductase N-terminal domain-containing protein</fullName>
    </recommendedName>
</protein>
<feature type="active site" description="Proton acceptor" evidence="6">
    <location>
        <position position="571"/>
    </location>
</feature>
<evidence type="ECO:0000313" key="12">
    <source>
        <dbReference type="EMBL" id="KAK7745252.1"/>
    </source>
</evidence>
<dbReference type="InterPro" id="IPR007867">
    <property type="entry name" value="GMC_OxRtase_C"/>
</dbReference>
<evidence type="ECO:0000259" key="11">
    <source>
        <dbReference type="PROSITE" id="PS00624"/>
    </source>
</evidence>
<evidence type="ECO:0000256" key="1">
    <source>
        <dbReference type="ARBA" id="ARBA00001974"/>
    </source>
</evidence>
<name>A0AAN9UCG2_9PEZI</name>
<dbReference type="AlphaFoldDB" id="A0AAN9UCG2"/>
<comment type="caution">
    <text evidence="12">The sequence shown here is derived from an EMBL/GenBank/DDBJ whole genome shotgun (WGS) entry which is preliminary data.</text>
</comment>
<comment type="cofactor">
    <cofactor evidence="1 7">
        <name>FAD</name>
        <dbReference type="ChEBI" id="CHEBI:57692"/>
    </cofactor>
</comment>
<evidence type="ECO:0000256" key="8">
    <source>
        <dbReference type="RuleBase" id="RU003968"/>
    </source>
</evidence>
<evidence type="ECO:0000256" key="2">
    <source>
        <dbReference type="ARBA" id="ARBA00010790"/>
    </source>
</evidence>
<dbReference type="Gene3D" id="3.50.50.60">
    <property type="entry name" value="FAD/NAD(P)-binding domain"/>
    <property type="match status" value="1"/>
</dbReference>
<dbReference type="Gene3D" id="3.30.560.10">
    <property type="entry name" value="Glucose Oxidase, domain 3"/>
    <property type="match status" value="1"/>
</dbReference>
<dbReference type="InterPro" id="IPR036188">
    <property type="entry name" value="FAD/NAD-bd_sf"/>
</dbReference>
<evidence type="ECO:0000256" key="3">
    <source>
        <dbReference type="ARBA" id="ARBA00022630"/>
    </source>
</evidence>
<dbReference type="PROSITE" id="PS00623">
    <property type="entry name" value="GMC_OXRED_1"/>
    <property type="match status" value="1"/>
</dbReference>
<evidence type="ECO:0000256" key="9">
    <source>
        <dbReference type="SAM" id="MobiDB-lite"/>
    </source>
</evidence>
<dbReference type="GO" id="GO:0050660">
    <property type="term" value="F:flavin adenine dinucleotide binding"/>
    <property type="evidence" value="ECO:0007669"/>
    <property type="project" value="InterPro"/>
</dbReference>
<dbReference type="PIRSF" id="PIRSF000137">
    <property type="entry name" value="Alcohol_oxidase"/>
    <property type="match status" value="1"/>
</dbReference>
<evidence type="ECO:0000256" key="4">
    <source>
        <dbReference type="ARBA" id="ARBA00022827"/>
    </source>
</evidence>
<feature type="domain" description="Glucose-methanol-choline oxidoreductase N-terminal" evidence="10">
    <location>
        <begin position="47"/>
        <end position="70"/>
    </location>
</feature>
<keyword evidence="4 7" id="KW-0274">FAD</keyword>
<dbReference type="Pfam" id="PF00732">
    <property type="entry name" value="GMC_oxred_N"/>
    <property type="match status" value="1"/>
</dbReference>
<comment type="similarity">
    <text evidence="2 8">Belongs to the GMC oxidoreductase family.</text>
</comment>
<proteinExistence type="inferred from homology"/>
<keyword evidence="13" id="KW-1185">Reference proteome</keyword>
<reference evidence="12 13" key="1">
    <citation type="submission" date="2024-02" db="EMBL/GenBank/DDBJ databases">
        <title>De novo assembly and annotation of 12 fungi associated with fruit tree decline syndrome in Ontario, Canada.</title>
        <authorList>
            <person name="Sulman M."/>
            <person name="Ellouze W."/>
            <person name="Ilyukhin E."/>
        </authorList>
    </citation>
    <scope>NUCLEOTIDE SEQUENCE [LARGE SCALE GENOMIC DNA]</scope>
    <source>
        <strain evidence="12 13">M11/M66-122</strain>
    </source>
</reference>
<feature type="domain" description="Glucose-methanol-choline oxidoreductase N-terminal" evidence="11">
    <location>
        <begin position="248"/>
        <end position="262"/>
    </location>
</feature>
<keyword evidence="5" id="KW-0560">Oxidoreductase</keyword>
<dbReference type="InterPro" id="IPR000172">
    <property type="entry name" value="GMC_OxRdtase_N"/>
</dbReference>
<sequence>MVPRDDQSEDVTVPGNIGRANTQRYDWNFTTVRQQYLNNETRLLDQGRAIGGSTILNGLCWTRGSKSNFDAWEALGNPGWGWDDMLPYFSKAEKLTTKIDDELQVTSLDGQGSQGPLDIGFPQYFYKQSINFLQGMEELGVPFNDDPNGGDPTGCSVIPSSMTSAGQSRADPRGAYLDPAASRPNLHVLTGHTVTRVLHDGTSTEGSWNSTGGGGGSSVLITGVEFAANATAAKHIANCRKEVIVAAGAILSPVLLQVSGLGPRSVLESLDIPVVIDLPGVGRNLQDHPMVQPVYWYTAPDVFSAEDIVGSVRDEVRLEYLANRTGPWTSPSVNAVAFPALRALTDDWARLLRGAAQTTPHHLPPAYDDDDGGGAARRALYAGYAAQEAQLLALLNRTDVPAAELMSTSWGRLAVGALQPFSRGVVVAQSASMFFGVGPDENVGQGQPPLVDPRYCSHPFDCEVLRLGLELNARLVATAPMAALAPVAEDPVLGPFGDGDGDGDGGKRQEDREALGEAVRRMVRTGFHPAGTTAMMPREKGGVVDPALRVYGTRNLRVVDAGVLPLIPDGHIQAAVYAVAEKVTIVSCLCFLVLPLPPFRLL</sequence>
<feature type="binding site" evidence="7">
    <location>
        <position position="194"/>
    </location>
    <ligand>
        <name>FAD</name>
        <dbReference type="ChEBI" id="CHEBI:57692"/>
    </ligand>
</feature>
<dbReference type="PROSITE" id="PS00624">
    <property type="entry name" value="GMC_OXRED_2"/>
    <property type="match status" value="1"/>
</dbReference>
<evidence type="ECO:0000259" key="10">
    <source>
        <dbReference type="PROSITE" id="PS00623"/>
    </source>
</evidence>
<gene>
    <name evidence="12" type="ORF">SLS62_009804</name>
</gene>
<dbReference type="PANTHER" id="PTHR11552:SF201">
    <property type="entry name" value="GLUCOSE-METHANOL-CHOLINE OXIDOREDUCTASE N-TERMINAL DOMAIN-CONTAINING PROTEIN"/>
    <property type="match status" value="1"/>
</dbReference>
<evidence type="ECO:0000313" key="13">
    <source>
        <dbReference type="Proteomes" id="UP001320420"/>
    </source>
</evidence>